<dbReference type="RefSeq" id="XP_040727665.1">
    <property type="nucleotide sequence ID" value="XM_040870871.1"/>
</dbReference>
<keyword evidence="3" id="KW-0677">Repeat</keyword>
<comment type="similarity">
    <text evidence="1">Belongs to the WD repeat CDC20/Fizzy family.</text>
</comment>
<dbReference type="SMART" id="SM00320">
    <property type="entry name" value="WD40"/>
    <property type="match status" value="3"/>
</dbReference>
<proteinExistence type="inferred from homology"/>
<evidence type="ECO:0000256" key="2">
    <source>
        <dbReference type="ARBA" id="ARBA00022574"/>
    </source>
</evidence>
<dbReference type="AlphaFoldDB" id="A0A1Y2FS80"/>
<feature type="repeat" description="WD" evidence="4">
    <location>
        <begin position="297"/>
        <end position="332"/>
    </location>
</feature>
<keyword evidence="8" id="KW-1185">Reference proteome</keyword>
<dbReference type="EMBL" id="MCFI01000002">
    <property type="protein sequence ID" value="ORY86809.1"/>
    <property type="molecule type" value="Genomic_DNA"/>
</dbReference>
<dbReference type="GO" id="GO:0010997">
    <property type="term" value="F:anaphase-promoting complex binding"/>
    <property type="evidence" value="ECO:0007669"/>
    <property type="project" value="InterPro"/>
</dbReference>
<dbReference type="InterPro" id="IPR001680">
    <property type="entry name" value="WD40_rpt"/>
</dbReference>
<evidence type="ECO:0000259" key="6">
    <source>
        <dbReference type="Pfam" id="PF24807"/>
    </source>
</evidence>
<dbReference type="SUPFAM" id="SSF50978">
    <property type="entry name" value="WD40 repeat-like"/>
    <property type="match status" value="1"/>
</dbReference>
<feature type="domain" description="CDC20/Fizzy WD40" evidence="6">
    <location>
        <begin position="148"/>
        <end position="442"/>
    </location>
</feature>
<dbReference type="GO" id="GO:1990757">
    <property type="term" value="F:ubiquitin ligase activator activity"/>
    <property type="evidence" value="ECO:0007669"/>
    <property type="project" value="TreeGrafter"/>
</dbReference>
<dbReference type="GeneID" id="63787470"/>
<name>A0A1Y2FS80_PROLT</name>
<protein>
    <submittedName>
        <fullName evidence="7">WD40-repeat-containing domain protein</fullName>
    </submittedName>
</protein>
<dbReference type="PANTHER" id="PTHR19918:SF5">
    <property type="entry name" value="MEIOSIS-SPECIFIC APC_C ACTIVATOR PROTEIN AMA1"/>
    <property type="match status" value="1"/>
</dbReference>
<reference evidence="7 8" key="1">
    <citation type="submission" date="2016-07" db="EMBL/GenBank/DDBJ databases">
        <title>Pervasive Adenine N6-methylation of Active Genes in Fungi.</title>
        <authorList>
            <consortium name="DOE Joint Genome Institute"/>
            <person name="Mondo S.J."/>
            <person name="Dannebaum R.O."/>
            <person name="Kuo R.C."/>
            <person name="Labutti K."/>
            <person name="Haridas S."/>
            <person name="Kuo A."/>
            <person name="Salamov A."/>
            <person name="Ahrendt S.R."/>
            <person name="Lipzen A."/>
            <person name="Sullivan W."/>
            <person name="Andreopoulos W.B."/>
            <person name="Clum A."/>
            <person name="Lindquist E."/>
            <person name="Daum C."/>
            <person name="Ramamoorthy G.K."/>
            <person name="Gryganskyi A."/>
            <person name="Culley D."/>
            <person name="Magnuson J.K."/>
            <person name="James T.Y."/>
            <person name="O'Malley M.A."/>
            <person name="Stajich J.E."/>
            <person name="Spatafora J.W."/>
            <person name="Visel A."/>
            <person name="Grigoriev I.V."/>
        </authorList>
    </citation>
    <scope>NUCLEOTIDE SEQUENCE [LARGE SCALE GENOMIC DNA]</scope>
    <source>
        <strain evidence="7 8">12-1054</strain>
    </source>
</reference>
<gene>
    <name evidence="7" type="ORF">BCR37DRAFT_390548</name>
</gene>
<dbReference type="GO" id="GO:1905786">
    <property type="term" value="P:positive regulation of anaphase-promoting complex-dependent catabolic process"/>
    <property type="evidence" value="ECO:0007669"/>
    <property type="project" value="TreeGrafter"/>
</dbReference>
<evidence type="ECO:0000256" key="1">
    <source>
        <dbReference type="ARBA" id="ARBA00006445"/>
    </source>
</evidence>
<dbReference type="STRING" id="56484.A0A1Y2FS80"/>
<dbReference type="InterPro" id="IPR036322">
    <property type="entry name" value="WD40_repeat_dom_sf"/>
</dbReference>
<sequence length="530" mass="57421">MSRSGQAALSPQQALQAPSSSKTPTSSAQKRRKKRDHSASPASRGSPDRFIAGASRQKYFYDSHSEHSTPSPAKSSVSDASPAQRFDKDLADALGLGADPGRVHSYAQKVSQTTALRETAVDQAAHLASPGKDSPSKTPLELKPFRVLDAPSLSEDFYSSVIAWSSGSQLAVGIHADVHLWSEKSSHKQISGLTMDGDHITVHAPVTSLAYSLNNKWIAIGRRDGTLHLHTKISDVKPATIMLDGDLGCLAFRPRLVAAHEEEHLLVGGCNGHVHHYVFSISTREAGVQYRLLGVARRGHREQVTGLAWSSDGEQYASGGNDNTCYLYDAQNLFTPKYCFRFAVKALAFCPWFRDLLAAGGGATDKTIRFFNTRTGQMISKFDAQAQVTSLHWSPEYKELAATFGYCAFALRTQPSASPSKIPACRRAAVYAYPSMKCILSMSLPLVEHRATFAVNSLVRLPGKVVDGKTQPPKVCGGEDLIITATDESIRFFKIWGKNRGQVYASLGLGGGKVVQDEDLGGELSGLDLR</sequence>
<evidence type="ECO:0000256" key="4">
    <source>
        <dbReference type="PROSITE-ProRule" id="PRU00221"/>
    </source>
</evidence>
<dbReference type="OrthoDB" id="10263272at2759"/>
<dbReference type="PROSITE" id="PS50294">
    <property type="entry name" value="WD_REPEATS_REGION"/>
    <property type="match status" value="1"/>
</dbReference>
<organism evidence="7 8">
    <name type="scientific">Protomyces lactucae-debilis</name>
    <dbReference type="NCBI Taxonomy" id="2754530"/>
    <lineage>
        <taxon>Eukaryota</taxon>
        <taxon>Fungi</taxon>
        <taxon>Dikarya</taxon>
        <taxon>Ascomycota</taxon>
        <taxon>Taphrinomycotina</taxon>
        <taxon>Taphrinomycetes</taxon>
        <taxon>Taphrinales</taxon>
        <taxon>Protomycetaceae</taxon>
        <taxon>Protomyces</taxon>
    </lineage>
</organism>
<dbReference type="InterPro" id="IPR015943">
    <property type="entry name" value="WD40/YVTN_repeat-like_dom_sf"/>
</dbReference>
<dbReference type="GO" id="GO:0005680">
    <property type="term" value="C:anaphase-promoting complex"/>
    <property type="evidence" value="ECO:0007669"/>
    <property type="project" value="TreeGrafter"/>
</dbReference>
<dbReference type="PROSITE" id="PS50082">
    <property type="entry name" value="WD_REPEATS_2"/>
    <property type="match status" value="1"/>
</dbReference>
<dbReference type="OMA" id="WIAIGRR"/>
<dbReference type="Pfam" id="PF24807">
    <property type="entry name" value="WD40_CDC20-Fz"/>
    <property type="match status" value="1"/>
</dbReference>
<evidence type="ECO:0000313" key="7">
    <source>
        <dbReference type="EMBL" id="ORY86809.1"/>
    </source>
</evidence>
<feature type="region of interest" description="Disordered" evidence="5">
    <location>
        <begin position="1"/>
        <end position="83"/>
    </location>
</feature>
<feature type="compositionally biased region" description="Polar residues" evidence="5">
    <location>
        <begin position="68"/>
        <end position="81"/>
    </location>
</feature>
<keyword evidence="2 4" id="KW-0853">WD repeat</keyword>
<dbReference type="InterPro" id="IPR056150">
    <property type="entry name" value="WD40_CDC20-Fz"/>
</dbReference>
<comment type="caution">
    <text evidence="7">The sequence shown here is derived from an EMBL/GenBank/DDBJ whole genome shotgun (WGS) entry which is preliminary data.</text>
</comment>
<dbReference type="Gene3D" id="2.130.10.10">
    <property type="entry name" value="YVTN repeat-like/Quinoprotein amine dehydrogenase"/>
    <property type="match status" value="1"/>
</dbReference>
<dbReference type="GO" id="GO:0031145">
    <property type="term" value="P:anaphase-promoting complex-dependent catabolic process"/>
    <property type="evidence" value="ECO:0007669"/>
    <property type="project" value="TreeGrafter"/>
</dbReference>
<evidence type="ECO:0000256" key="5">
    <source>
        <dbReference type="SAM" id="MobiDB-lite"/>
    </source>
</evidence>
<dbReference type="PANTHER" id="PTHR19918">
    <property type="entry name" value="CELL DIVISION CYCLE 20 CDC20 FIZZY -RELATED"/>
    <property type="match status" value="1"/>
</dbReference>
<dbReference type="Proteomes" id="UP000193685">
    <property type="component" value="Unassembled WGS sequence"/>
</dbReference>
<evidence type="ECO:0000313" key="8">
    <source>
        <dbReference type="Proteomes" id="UP000193685"/>
    </source>
</evidence>
<dbReference type="InterPro" id="IPR033010">
    <property type="entry name" value="Cdc20/Fizzy"/>
</dbReference>
<accession>A0A1Y2FS80</accession>
<evidence type="ECO:0000256" key="3">
    <source>
        <dbReference type="ARBA" id="ARBA00022737"/>
    </source>
</evidence>
<feature type="compositionally biased region" description="Low complexity" evidence="5">
    <location>
        <begin position="1"/>
        <end position="28"/>
    </location>
</feature>